<comment type="cofactor">
    <cofactor evidence="1">
        <name>heme</name>
        <dbReference type="ChEBI" id="CHEBI:30413"/>
    </cofactor>
</comment>
<evidence type="ECO:0008006" key="17">
    <source>
        <dbReference type="Google" id="ProtNLM"/>
    </source>
</evidence>
<dbReference type="Gene3D" id="1.10.630.10">
    <property type="entry name" value="Cytochrome P450"/>
    <property type="match status" value="1"/>
</dbReference>
<evidence type="ECO:0000256" key="7">
    <source>
        <dbReference type="ARBA" id="ARBA00022723"/>
    </source>
</evidence>
<dbReference type="InterPro" id="IPR050364">
    <property type="entry name" value="Cytochrome_P450_fung"/>
</dbReference>
<comment type="pathway">
    <text evidence="3">Secondary metabolite biosynthesis.</text>
</comment>
<dbReference type="PANTHER" id="PTHR46300:SF2">
    <property type="entry name" value="CYTOCHROME P450 MONOOXYGENASE ALNH-RELATED"/>
    <property type="match status" value="1"/>
</dbReference>
<keyword evidence="16" id="KW-1185">Reference proteome</keyword>
<evidence type="ECO:0000256" key="2">
    <source>
        <dbReference type="ARBA" id="ARBA00004167"/>
    </source>
</evidence>
<protein>
    <recommendedName>
        <fullName evidence="17">Cytochrome P450</fullName>
    </recommendedName>
</protein>
<name>A0ABR3A8T9_9AGAR</name>
<dbReference type="InterPro" id="IPR001128">
    <property type="entry name" value="Cyt_P450"/>
</dbReference>
<evidence type="ECO:0000256" key="1">
    <source>
        <dbReference type="ARBA" id="ARBA00001971"/>
    </source>
</evidence>
<keyword evidence="7" id="KW-0479">Metal-binding</keyword>
<keyword evidence="6" id="KW-0812">Transmembrane</keyword>
<dbReference type="InterPro" id="IPR036396">
    <property type="entry name" value="Cyt_P450_sf"/>
</dbReference>
<comment type="similarity">
    <text evidence="4">Belongs to the cytochrome P450 family.</text>
</comment>
<feature type="chain" id="PRO_5045873905" description="Cytochrome P450" evidence="14">
    <location>
        <begin position="18"/>
        <end position="407"/>
    </location>
</feature>
<organism evidence="15 16">
    <name type="scientific">Marasmius tenuissimus</name>
    <dbReference type="NCBI Taxonomy" id="585030"/>
    <lineage>
        <taxon>Eukaryota</taxon>
        <taxon>Fungi</taxon>
        <taxon>Dikarya</taxon>
        <taxon>Basidiomycota</taxon>
        <taxon>Agaricomycotina</taxon>
        <taxon>Agaricomycetes</taxon>
        <taxon>Agaricomycetidae</taxon>
        <taxon>Agaricales</taxon>
        <taxon>Marasmiineae</taxon>
        <taxon>Marasmiaceae</taxon>
        <taxon>Marasmius</taxon>
    </lineage>
</organism>
<dbReference type="Proteomes" id="UP001437256">
    <property type="component" value="Unassembled WGS sequence"/>
</dbReference>
<keyword evidence="11" id="KW-0503">Monooxygenase</keyword>
<evidence type="ECO:0000256" key="10">
    <source>
        <dbReference type="ARBA" id="ARBA00023004"/>
    </source>
</evidence>
<feature type="signal peptide" evidence="14">
    <location>
        <begin position="1"/>
        <end position="17"/>
    </location>
</feature>
<evidence type="ECO:0000256" key="13">
    <source>
        <dbReference type="ARBA" id="ARBA00023180"/>
    </source>
</evidence>
<evidence type="ECO:0000256" key="14">
    <source>
        <dbReference type="SAM" id="SignalP"/>
    </source>
</evidence>
<keyword evidence="12" id="KW-0472">Membrane</keyword>
<evidence type="ECO:0000256" key="3">
    <source>
        <dbReference type="ARBA" id="ARBA00005179"/>
    </source>
</evidence>
<reference evidence="15 16" key="1">
    <citation type="submission" date="2024-05" db="EMBL/GenBank/DDBJ databases">
        <title>A draft genome resource for the thread blight pathogen Marasmius tenuissimus strain MS-2.</title>
        <authorList>
            <person name="Yulfo-Soto G.E."/>
            <person name="Baruah I.K."/>
            <person name="Amoako-Attah I."/>
            <person name="Bukari Y."/>
            <person name="Meinhardt L.W."/>
            <person name="Bailey B.A."/>
            <person name="Cohen S.P."/>
        </authorList>
    </citation>
    <scope>NUCLEOTIDE SEQUENCE [LARGE SCALE GENOMIC DNA]</scope>
    <source>
        <strain evidence="15 16">MS-2</strain>
    </source>
</reference>
<accession>A0ABR3A8T9</accession>
<dbReference type="PANTHER" id="PTHR46300">
    <property type="entry name" value="P450, PUTATIVE (EUROFUNG)-RELATED-RELATED"/>
    <property type="match status" value="1"/>
</dbReference>
<keyword evidence="14" id="KW-0732">Signal</keyword>
<evidence type="ECO:0000256" key="6">
    <source>
        <dbReference type="ARBA" id="ARBA00022692"/>
    </source>
</evidence>
<dbReference type="PRINTS" id="PR00463">
    <property type="entry name" value="EP450I"/>
</dbReference>
<gene>
    <name evidence="15" type="ORF">AAF712_002835</name>
</gene>
<dbReference type="InterPro" id="IPR002401">
    <property type="entry name" value="Cyt_P450_E_grp-I"/>
</dbReference>
<keyword evidence="10" id="KW-0408">Iron</keyword>
<dbReference type="EMBL" id="JBBXMP010000009">
    <property type="protein sequence ID" value="KAL0069940.1"/>
    <property type="molecule type" value="Genomic_DNA"/>
</dbReference>
<keyword evidence="9" id="KW-0560">Oxidoreductase</keyword>
<sequence>MAFQLLGAILLAAVAWTVFKLKDVGVREPGLPPGPPTTRLLGNIASFPKRFPYIKYVFTFLVPITSTANDNGVYTARLTEWARIWGGLYSLKLGPATAIVITDATIIKEFIDKRGHTTSDRPANFIVESVSGGLDLALARYGTTWKTLRRAVHTILTPQMSTKLLPIQYAESTQLLLDIVRTPESFYNHINRYANSVIMSVAYGKRSPRYETPETKGFFDAETEYNQLAEPGATPPLDFFPFLRYIPEWTGLAGWKKRVRECRQHQRDLFLGLLDETVGRMEKGEENGCHMEEIVRRQVELGLDREMMGYLGGVLLEGGSDTSSGYLQSVVLLMIAFPEVQKRAQAELDRVVGPHRLPTLEDFSELPYVRAVIQEVRVLLCVFPGDGYGKLTDRRYDRFSASVLLHR</sequence>
<evidence type="ECO:0000256" key="11">
    <source>
        <dbReference type="ARBA" id="ARBA00023033"/>
    </source>
</evidence>
<comment type="caution">
    <text evidence="15">The sequence shown here is derived from an EMBL/GenBank/DDBJ whole genome shotgun (WGS) entry which is preliminary data.</text>
</comment>
<evidence type="ECO:0000256" key="12">
    <source>
        <dbReference type="ARBA" id="ARBA00023136"/>
    </source>
</evidence>
<evidence type="ECO:0000313" key="16">
    <source>
        <dbReference type="Proteomes" id="UP001437256"/>
    </source>
</evidence>
<keyword evidence="5" id="KW-0349">Heme</keyword>
<evidence type="ECO:0000256" key="9">
    <source>
        <dbReference type="ARBA" id="ARBA00023002"/>
    </source>
</evidence>
<evidence type="ECO:0000256" key="5">
    <source>
        <dbReference type="ARBA" id="ARBA00022617"/>
    </source>
</evidence>
<evidence type="ECO:0000313" key="15">
    <source>
        <dbReference type="EMBL" id="KAL0069940.1"/>
    </source>
</evidence>
<dbReference type="SUPFAM" id="SSF48264">
    <property type="entry name" value="Cytochrome P450"/>
    <property type="match status" value="1"/>
</dbReference>
<evidence type="ECO:0000256" key="4">
    <source>
        <dbReference type="ARBA" id="ARBA00010617"/>
    </source>
</evidence>
<proteinExistence type="inferred from homology"/>
<dbReference type="Pfam" id="PF00067">
    <property type="entry name" value="p450"/>
    <property type="match status" value="1"/>
</dbReference>
<comment type="subcellular location">
    <subcellularLocation>
        <location evidence="2">Membrane</location>
        <topology evidence="2">Single-pass membrane protein</topology>
    </subcellularLocation>
</comment>
<evidence type="ECO:0000256" key="8">
    <source>
        <dbReference type="ARBA" id="ARBA00022989"/>
    </source>
</evidence>
<keyword evidence="8" id="KW-1133">Transmembrane helix</keyword>
<keyword evidence="13" id="KW-0325">Glycoprotein</keyword>